<evidence type="ECO:0000313" key="2">
    <source>
        <dbReference type="EMBL" id="KAJ4963880.1"/>
    </source>
</evidence>
<dbReference type="PANTHER" id="PTHR33144:SF25">
    <property type="entry name" value="DUF4216 DOMAIN-CONTAINING PROTEIN"/>
    <property type="match status" value="1"/>
</dbReference>
<comment type="caution">
    <text evidence="2">The sequence shown here is derived from an EMBL/GenBank/DDBJ whole genome shotgun (WGS) entry which is preliminary data.</text>
</comment>
<gene>
    <name evidence="2" type="ORF">NE237_023819</name>
</gene>
<keyword evidence="3" id="KW-1185">Reference proteome</keyword>
<sequence length="240" mass="28219">MQREFNPLRKSRSDECCSLTTSAYFVSILVVQELPAVSFIISFASRIQRTFGVIPVDDLGVVPKEISTQSVILGFGISYRSQFQSISEGFHITAFLCYSSWLEYDEYYWGKCKFELRFIRWKGYKHNLKVDFYEKYDSDTERRANIDLQRMSKEEWDVMFKFWGKEENQAIARRNKTNKEKQHMRHTTGTTSYPVIREDMCIADPNQLPPSRIELFERTHTSKRTGAPIDPISDERLRSS</sequence>
<dbReference type="Pfam" id="PF03004">
    <property type="entry name" value="Transposase_24"/>
    <property type="match status" value="1"/>
</dbReference>
<dbReference type="Proteomes" id="UP001141806">
    <property type="component" value="Unassembled WGS sequence"/>
</dbReference>
<accession>A0A9Q0HFR6</accession>
<evidence type="ECO:0000313" key="3">
    <source>
        <dbReference type="Proteomes" id="UP001141806"/>
    </source>
</evidence>
<name>A0A9Q0HFR6_9MAGN</name>
<dbReference type="OrthoDB" id="1913335at2759"/>
<reference evidence="2" key="1">
    <citation type="journal article" date="2023" name="Plant J.">
        <title>The genome of the king protea, Protea cynaroides.</title>
        <authorList>
            <person name="Chang J."/>
            <person name="Duong T.A."/>
            <person name="Schoeman C."/>
            <person name="Ma X."/>
            <person name="Roodt D."/>
            <person name="Barker N."/>
            <person name="Li Z."/>
            <person name="Van de Peer Y."/>
            <person name="Mizrachi E."/>
        </authorList>
    </citation>
    <scope>NUCLEOTIDE SEQUENCE</scope>
    <source>
        <tissue evidence="2">Young leaves</tissue>
    </source>
</reference>
<dbReference type="AlphaFoldDB" id="A0A9Q0HFR6"/>
<feature type="region of interest" description="Disordered" evidence="1">
    <location>
        <begin position="219"/>
        <end position="240"/>
    </location>
</feature>
<evidence type="ECO:0000256" key="1">
    <source>
        <dbReference type="SAM" id="MobiDB-lite"/>
    </source>
</evidence>
<dbReference type="InterPro" id="IPR004252">
    <property type="entry name" value="Probable_transposase_24"/>
</dbReference>
<proteinExistence type="predicted"/>
<dbReference type="EMBL" id="JAMYWD010000008">
    <property type="protein sequence ID" value="KAJ4963880.1"/>
    <property type="molecule type" value="Genomic_DNA"/>
</dbReference>
<dbReference type="PANTHER" id="PTHR33144">
    <property type="entry name" value="OS10G0409366 PROTEIN-RELATED"/>
    <property type="match status" value="1"/>
</dbReference>
<organism evidence="2 3">
    <name type="scientific">Protea cynaroides</name>
    <dbReference type="NCBI Taxonomy" id="273540"/>
    <lineage>
        <taxon>Eukaryota</taxon>
        <taxon>Viridiplantae</taxon>
        <taxon>Streptophyta</taxon>
        <taxon>Embryophyta</taxon>
        <taxon>Tracheophyta</taxon>
        <taxon>Spermatophyta</taxon>
        <taxon>Magnoliopsida</taxon>
        <taxon>Proteales</taxon>
        <taxon>Proteaceae</taxon>
        <taxon>Protea</taxon>
    </lineage>
</organism>
<protein>
    <submittedName>
        <fullName evidence="2">Uncharacterized protein</fullName>
    </submittedName>
</protein>